<protein>
    <submittedName>
        <fullName evidence="3">5730_t:CDS:1</fullName>
    </submittedName>
</protein>
<dbReference type="Gene3D" id="3.30.200.20">
    <property type="entry name" value="Phosphorylase Kinase, domain 1"/>
    <property type="match status" value="1"/>
</dbReference>
<gene>
    <name evidence="3" type="ORF">POCULU_LOCUS8359</name>
</gene>
<organism evidence="3 4">
    <name type="scientific">Paraglomus occultum</name>
    <dbReference type="NCBI Taxonomy" id="144539"/>
    <lineage>
        <taxon>Eukaryota</taxon>
        <taxon>Fungi</taxon>
        <taxon>Fungi incertae sedis</taxon>
        <taxon>Mucoromycota</taxon>
        <taxon>Glomeromycotina</taxon>
        <taxon>Glomeromycetes</taxon>
        <taxon>Paraglomerales</taxon>
        <taxon>Paraglomeraceae</taxon>
        <taxon>Paraglomus</taxon>
    </lineage>
</organism>
<feature type="domain" description="Protein kinase" evidence="2">
    <location>
        <begin position="20"/>
        <end position="108"/>
    </location>
</feature>
<dbReference type="InterPro" id="IPR011009">
    <property type="entry name" value="Kinase-like_dom_sf"/>
</dbReference>
<dbReference type="InterPro" id="IPR017441">
    <property type="entry name" value="Protein_kinase_ATP_BS"/>
</dbReference>
<feature type="binding site" evidence="1">
    <location>
        <position position="49"/>
    </location>
    <ligand>
        <name>ATP</name>
        <dbReference type="ChEBI" id="CHEBI:30616"/>
    </ligand>
</feature>
<keyword evidence="4" id="KW-1185">Reference proteome</keyword>
<dbReference type="OrthoDB" id="2427446at2759"/>
<comment type="caution">
    <text evidence="3">The sequence shown here is derived from an EMBL/GenBank/DDBJ whole genome shotgun (WGS) entry which is preliminary data.</text>
</comment>
<evidence type="ECO:0000313" key="4">
    <source>
        <dbReference type="Proteomes" id="UP000789572"/>
    </source>
</evidence>
<dbReference type="PROSITE" id="PS00107">
    <property type="entry name" value="PROTEIN_KINASE_ATP"/>
    <property type="match status" value="1"/>
</dbReference>
<evidence type="ECO:0000259" key="2">
    <source>
        <dbReference type="PROSITE" id="PS50011"/>
    </source>
</evidence>
<evidence type="ECO:0000256" key="1">
    <source>
        <dbReference type="PROSITE-ProRule" id="PRU10141"/>
    </source>
</evidence>
<dbReference type="Proteomes" id="UP000789572">
    <property type="component" value="Unassembled WGS sequence"/>
</dbReference>
<dbReference type="GO" id="GO:0005524">
    <property type="term" value="F:ATP binding"/>
    <property type="evidence" value="ECO:0007669"/>
    <property type="project" value="UniProtKB-UniRule"/>
</dbReference>
<dbReference type="SUPFAM" id="SSF56112">
    <property type="entry name" value="Protein kinase-like (PK-like)"/>
    <property type="match status" value="1"/>
</dbReference>
<name>A0A9N9D287_9GLOM</name>
<dbReference type="GO" id="GO:0004672">
    <property type="term" value="F:protein kinase activity"/>
    <property type="evidence" value="ECO:0007669"/>
    <property type="project" value="InterPro"/>
</dbReference>
<proteinExistence type="predicted"/>
<accession>A0A9N9D287</accession>
<keyword evidence="1" id="KW-0547">Nucleotide-binding</keyword>
<dbReference type="EMBL" id="CAJVPJ010002372">
    <property type="protein sequence ID" value="CAG8619743.1"/>
    <property type="molecule type" value="Genomic_DNA"/>
</dbReference>
<dbReference type="AlphaFoldDB" id="A0A9N9D287"/>
<dbReference type="PROSITE" id="PS50011">
    <property type="entry name" value="PROTEIN_KINASE_DOM"/>
    <property type="match status" value="1"/>
</dbReference>
<evidence type="ECO:0000313" key="3">
    <source>
        <dbReference type="EMBL" id="CAG8619743.1"/>
    </source>
</evidence>
<dbReference type="Pfam" id="PF00069">
    <property type="entry name" value="Pkinase"/>
    <property type="match status" value="1"/>
</dbReference>
<reference evidence="3" key="1">
    <citation type="submission" date="2021-06" db="EMBL/GenBank/DDBJ databases">
        <authorList>
            <person name="Kallberg Y."/>
            <person name="Tangrot J."/>
            <person name="Rosling A."/>
        </authorList>
    </citation>
    <scope>NUCLEOTIDE SEQUENCE</scope>
    <source>
        <strain evidence="3">IA702</strain>
    </source>
</reference>
<dbReference type="InterPro" id="IPR000719">
    <property type="entry name" value="Prot_kinase_dom"/>
</dbReference>
<sequence>MSLDKILEDVTLKRYSQNEIVNRTIVGNGGFGVVYKAQLKHTDVNVALKMLFTNEEQDSCEKLVKELKTHKMVDDHPNVIRCFGLYIGKKNVKYIEFDLYFEIHGLFV</sequence>
<keyword evidence="1" id="KW-0067">ATP-binding</keyword>